<protein>
    <recommendedName>
        <fullName evidence="9">Ketol-acid reductoisomerase (NADP(+))</fullName>
        <shortName evidence="9">KARI</shortName>
        <ecNumber evidence="9">1.1.1.86</ecNumber>
    </recommendedName>
    <alternativeName>
        <fullName evidence="9">Acetohydroxy-acid isomeroreductase</fullName>
        <shortName evidence="9">AHIR</shortName>
    </alternativeName>
    <alternativeName>
        <fullName evidence="9">Alpha-keto-beta-hydroxylacyl reductoisomerase</fullName>
    </alternativeName>
</protein>
<feature type="binding site" evidence="9 10">
    <location>
        <position position="227"/>
    </location>
    <ligand>
        <name>Mg(2+)</name>
        <dbReference type="ChEBI" id="CHEBI:18420"/>
        <label>2</label>
    </ligand>
</feature>
<dbReference type="GO" id="GO:0016853">
    <property type="term" value="F:isomerase activity"/>
    <property type="evidence" value="ECO:0007669"/>
    <property type="project" value="UniProtKB-KW"/>
</dbReference>
<dbReference type="Proteomes" id="UP000010472">
    <property type="component" value="Chromosome"/>
</dbReference>
<dbReference type="PANTHER" id="PTHR21371:SF1">
    <property type="entry name" value="KETOL-ACID REDUCTOISOMERASE, MITOCHONDRIAL"/>
    <property type="match status" value="1"/>
</dbReference>
<dbReference type="NCBIfam" id="NF004017">
    <property type="entry name" value="PRK05479.1"/>
    <property type="match status" value="1"/>
</dbReference>
<dbReference type="OrthoDB" id="9804088at2"/>
<keyword evidence="14" id="KW-1185">Reference proteome</keyword>
<dbReference type="RefSeq" id="WP_015204218.1">
    <property type="nucleotide sequence ID" value="NC_019753.1"/>
</dbReference>
<comment type="catalytic activity">
    <reaction evidence="9">
        <text>(2R,3R)-2,3-dihydroxy-3-methylpentanoate + NADP(+) = (S)-2-ethyl-2-hydroxy-3-oxobutanoate + NADPH + H(+)</text>
        <dbReference type="Rhea" id="RHEA:13493"/>
        <dbReference type="ChEBI" id="CHEBI:15378"/>
        <dbReference type="ChEBI" id="CHEBI:49256"/>
        <dbReference type="ChEBI" id="CHEBI:49258"/>
        <dbReference type="ChEBI" id="CHEBI:57783"/>
        <dbReference type="ChEBI" id="CHEBI:58349"/>
        <dbReference type="EC" id="1.1.1.86"/>
    </reaction>
</comment>
<dbReference type="eggNOG" id="COG0059">
    <property type="taxonomic scope" value="Bacteria"/>
</dbReference>
<keyword evidence="9" id="KW-0521">NADP</keyword>
<evidence type="ECO:0000256" key="5">
    <source>
        <dbReference type="ARBA" id="ARBA00022723"/>
    </source>
</evidence>
<evidence type="ECO:0000256" key="9">
    <source>
        <dbReference type="HAMAP-Rule" id="MF_00435"/>
    </source>
</evidence>
<feature type="domain" description="KARI C-terminal knotted" evidence="12">
    <location>
        <begin position="183"/>
        <end position="328"/>
    </location>
</feature>
<dbReference type="GO" id="GO:0000287">
    <property type="term" value="F:magnesium ion binding"/>
    <property type="evidence" value="ECO:0007669"/>
    <property type="project" value="UniProtKB-UniRule"/>
</dbReference>
<name>K9W2Y8_9CYAN</name>
<dbReference type="PATRIC" id="fig|1173022.3.peg.3547"/>
<dbReference type="EMBL" id="CP003620">
    <property type="protein sequence ID" value="AFZ14112.1"/>
    <property type="molecule type" value="Genomic_DNA"/>
</dbReference>
<dbReference type="NCBIfam" id="NF009940">
    <property type="entry name" value="PRK13403.1"/>
    <property type="match status" value="1"/>
</dbReference>
<reference evidence="13 14" key="1">
    <citation type="submission" date="2012-06" db="EMBL/GenBank/DDBJ databases">
        <title>Finished chromosome of genome of Crinalium epipsammum PCC 9333.</title>
        <authorList>
            <consortium name="US DOE Joint Genome Institute"/>
            <person name="Gugger M."/>
            <person name="Coursin T."/>
            <person name="Rippka R."/>
            <person name="Tandeau De Marsac N."/>
            <person name="Huntemann M."/>
            <person name="Wei C.-L."/>
            <person name="Han J."/>
            <person name="Detter J.C."/>
            <person name="Han C."/>
            <person name="Tapia R."/>
            <person name="Davenport K."/>
            <person name="Daligault H."/>
            <person name="Erkkila T."/>
            <person name="Gu W."/>
            <person name="Munk A.C.C."/>
            <person name="Teshima H."/>
            <person name="Xu Y."/>
            <person name="Chain P."/>
            <person name="Chen A."/>
            <person name="Krypides N."/>
            <person name="Mavromatis K."/>
            <person name="Markowitz V."/>
            <person name="Szeto E."/>
            <person name="Ivanova N."/>
            <person name="Mikhailova N."/>
            <person name="Ovchinnikova G."/>
            <person name="Pagani I."/>
            <person name="Pati A."/>
            <person name="Goodwin L."/>
            <person name="Peters L."/>
            <person name="Pitluck S."/>
            <person name="Woyke T."/>
            <person name="Kerfeld C."/>
        </authorList>
    </citation>
    <scope>NUCLEOTIDE SEQUENCE [LARGE SCALE GENOMIC DNA]</scope>
    <source>
        <strain evidence="13 14">PCC 9333</strain>
    </source>
</reference>
<comment type="pathway">
    <text evidence="1 9">Amino-acid biosynthesis; L-valine biosynthesis; L-valine from pyruvate: step 2/4.</text>
</comment>
<dbReference type="GO" id="GO:0005829">
    <property type="term" value="C:cytosol"/>
    <property type="evidence" value="ECO:0007669"/>
    <property type="project" value="TreeGrafter"/>
</dbReference>
<feature type="binding site" evidence="9 10">
    <location>
        <position position="195"/>
    </location>
    <ligand>
        <name>Mg(2+)</name>
        <dbReference type="ChEBI" id="CHEBI:18420"/>
        <label>1</label>
    </ligand>
</feature>
<dbReference type="STRING" id="1173022.Cri9333_3281"/>
<organism evidence="13 14">
    <name type="scientific">Crinalium epipsammum PCC 9333</name>
    <dbReference type="NCBI Taxonomy" id="1173022"/>
    <lineage>
        <taxon>Bacteria</taxon>
        <taxon>Bacillati</taxon>
        <taxon>Cyanobacteriota</taxon>
        <taxon>Cyanophyceae</taxon>
        <taxon>Gomontiellales</taxon>
        <taxon>Gomontiellaceae</taxon>
        <taxon>Crinalium</taxon>
    </lineage>
</organism>
<evidence type="ECO:0000256" key="3">
    <source>
        <dbReference type="ARBA" id="ARBA00010318"/>
    </source>
</evidence>
<dbReference type="GO" id="GO:0009099">
    <property type="term" value="P:L-valine biosynthetic process"/>
    <property type="evidence" value="ECO:0007669"/>
    <property type="project" value="UniProtKB-UniRule"/>
</dbReference>
<feature type="binding site" evidence="9">
    <location>
        <begin position="25"/>
        <end position="28"/>
    </location>
    <ligand>
        <name>NADP(+)</name>
        <dbReference type="ChEBI" id="CHEBI:58349"/>
    </ligand>
</feature>
<dbReference type="InterPro" id="IPR014359">
    <property type="entry name" value="KARI_prok"/>
</dbReference>
<dbReference type="GO" id="GO:0050661">
    <property type="term" value="F:NADP binding"/>
    <property type="evidence" value="ECO:0007669"/>
    <property type="project" value="InterPro"/>
</dbReference>
<evidence type="ECO:0000259" key="12">
    <source>
        <dbReference type="PROSITE" id="PS51851"/>
    </source>
</evidence>
<evidence type="ECO:0000313" key="14">
    <source>
        <dbReference type="Proteomes" id="UP000010472"/>
    </source>
</evidence>
<dbReference type="Pfam" id="PF07991">
    <property type="entry name" value="KARI_N"/>
    <property type="match status" value="1"/>
</dbReference>
<feature type="active site" evidence="9">
    <location>
        <position position="108"/>
    </location>
</feature>
<dbReference type="NCBIfam" id="TIGR00465">
    <property type="entry name" value="ilvC"/>
    <property type="match status" value="1"/>
</dbReference>
<dbReference type="KEGG" id="cep:Cri9333_3281"/>
<evidence type="ECO:0000256" key="4">
    <source>
        <dbReference type="ARBA" id="ARBA00022605"/>
    </source>
</evidence>
<evidence type="ECO:0000256" key="6">
    <source>
        <dbReference type="ARBA" id="ARBA00022842"/>
    </source>
</evidence>
<dbReference type="InterPro" id="IPR013023">
    <property type="entry name" value="KARI"/>
</dbReference>
<comment type="pathway">
    <text evidence="2 9">Amino-acid biosynthesis; L-isoleucine biosynthesis; L-isoleucine from 2-oxobutanoate: step 2/4.</text>
</comment>
<feature type="binding site" evidence="9 10">
    <location>
        <position position="191"/>
    </location>
    <ligand>
        <name>Mg(2+)</name>
        <dbReference type="ChEBI" id="CHEBI:18420"/>
        <label>1</label>
    </ligand>
</feature>
<gene>
    <name evidence="9" type="primary">ilvC</name>
    <name evidence="13" type="ORF">Cri9333_3281</name>
</gene>
<evidence type="ECO:0000256" key="1">
    <source>
        <dbReference type="ARBA" id="ARBA00004864"/>
    </source>
</evidence>
<dbReference type="InterPro" id="IPR013116">
    <property type="entry name" value="KARI_N"/>
</dbReference>
<keyword evidence="5 9" id="KW-0479">Metal-binding</keyword>
<comment type="cofactor">
    <cofactor evidence="9">
        <name>Mg(2+)</name>
        <dbReference type="ChEBI" id="CHEBI:18420"/>
    </cofactor>
    <text evidence="9">Binds 2 magnesium ions per subunit.</text>
</comment>
<keyword evidence="4 9" id="KW-0028">Amino-acid biosynthesis</keyword>
<evidence type="ECO:0000256" key="8">
    <source>
        <dbReference type="ARBA" id="ARBA00023304"/>
    </source>
</evidence>
<keyword evidence="6 9" id="KW-0460">Magnesium</keyword>
<sequence length="332" mass="36240">MARMYYDADANLDLLAGKTVAIIGYGSQGHAHALNLKDSGINVIVGLYPGSKSAEKAKQAGLEVHNVADASKAADFIMILLPDEVQKTVYKEEIEPNLTEGKVLAFAHGFNIHFGQVVPPENVDVVMVAPKGPGHLVRRTYEQGEGVPALFAVYQDASGQARDRAMAYAKGIGGTRAGVLETTFREETETDLFGEQAVLCGGLSALIKAGFETLVNAGYQPELAYFECLHEVKLIVDLVVEGGLAKMRDSISNTAEYGDYTRGPRLVNDQTRAEMRKILQEIQSGQFAREFVLENQSGKAGFTAMRRQEAEHPIEEVGKDLRAMFSWLKKTN</sequence>
<feature type="binding site" evidence="9">
    <location>
        <position position="134"/>
    </location>
    <ligand>
        <name>NADP(+)</name>
        <dbReference type="ChEBI" id="CHEBI:58349"/>
    </ligand>
</feature>
<evidence type="ECO:0000259" key="11">
    <source>
        <dbReference type="PROSITE" id="PS51850"/>
    </source>
</evidence>
<feature type="binding site" evidence="9">
    <location>
        <position position="51"/>
    </location>
    <ligand>
        <name>NADP(+)</name>
        <dbReference type="ChEBI" id="CHEBI:58349"/>
    </ligand>
</feature>
<dbReference type="GO" id="GO:0004455">
    <property type="term" value="F:ketol-acid reductoisomerase activity"/>
    <property type="evidence" value="ECO:0007669"/>
    <property type="project" value="UniProtKB-UniRule"/>
</dbReference>
<comment type="caution">
    <text evidence="9">Lacks conserved residue(s) required for the propagation of feature annotation.</text>
</comment>
<comment type="catalytic activity">
    <reaction evidence="9">
        <text>(2R)-2,3-dihydroxy-3-methylbutanoate + NADP(+) = (2S)-2-acetolactate + NADPH + H(+)</text>
        <dbReference type="Rhea" id="RHEA:22068"/>
        <dbReference type="ChEBI" id="CHEBI:15378"/>
        <dbReference type="ChEBI" id="CHEBI:49072"/>
        <dbReference type="ChEBI" id="CHEBI:57783"/>
        <dbReference type="ChEBI" id="CHEBI:58349"/>
        <dbReference type="ChEBI" id="CHEBI:58476"/>
        <dbReference type="EC" id="1.1.1.86"/>
    </reaction>
</comment>
<evidence type="ECO:0000256" key="2">
    <source>
        <dbReference type="ARBA" id="ARBA00004885"/>
    </source>
</evidence>
<dbReference type="PIRSF" id="PIRSF000116">
    <property type="entry name" value="IlvC_gammaproteo"/>
    <property type="match status" value="1"/>
</dbReference>
<dbReference type="Gene3D" id="3.40.50.720">
    <property type="entry name" value="NAD(P)-binding Rossmann-like Domain"/>
    <property type="match status" value="1"/>
</dbReference>
<keyword evidence="13" id="KW-0413">Isomerase</keyword>
<dbReference type="SUPFAM" id="SSF48179">
    <property type="entry name" value="6-phosphogluconate dehydrogenase C-terminal domain-like"/>
    <property type="match status" value="1"/>
</dbReference>
<feature type="domain" description="KARI N-terminal Rossmann" evidence="11">
    <location>
        <begin position="2"/>
        <end position="182"/>
    </location>
</feature>
<feature type="binding site" evidence="9 10">
    <location>
        <position position="191"/>
    </location>
    <ligand>
        <name>Mg(2+)</name>
        <dbReference type="ChEBI" id="CHEBI:18420"/>
        <label>2</label>
    </ligand>
</feature>
<dbReference type="InterPro" id="IPR000506">
    <property type="entry name" value="KARI_C"/>
</dbReference>
<dbReference type="FunFam" id="3.40.50.720:FF:000023">
    <property type="entry name" value="Ketol-acid reductoisomerase (NADP(+))"/>
    <property type="match status" value="1"/>
</dbReference>
<keyword evidence="7 9" id="KW-0560">Oxidoreductase</keyword>
<evidence type="ECO:0000313" key="13">
    <source>
        <dbReference type="EMBL" id="AFZ14112.1"/>
    </source>
</evidence>
<comment type="function">
    <text evidence="9">Involved in the biosynthesis of branched-chain amino acids (BCAA). Catalyzes an alkyl-migration followed by a ketol-acid reduction of (S)-2-acetolactate (S2AL) to yield (R)-2,3-dihydroxy-isovalerate. In the isomerase reaction, S2AL is rearranged via a Mg-dependent methyl migration to produce 3-hydroxy-3-methyl-2-ketobutyrate (HMKB). In the reductase reaction, this 2-ketoacid undergoes a metal-dependent reduction by NADPH to yield (R)-2,3-dihydroxy-isovalerate.</text>
</comment>
<proteinExistence type="inferred from homology"/>
<feature type="binding site" evidence="9 10">
    <location>
        <position position="252"/>
    </location>
    <ligand>
        <name>substrate</name>
    </ligand>
</feature>
<dbReference type="UniPathway" id="UPA00047">
    <property type="reaction ID" value="UER00056"/>
</dbReference>
<evidence type="ECO:0000256" key="7">
    <source>
        <dbReference type="ARBA" id="ARBA00023002"/>
    </source>
</evidence>
<accession>K9W2Y8</accession>
<dbReference type="InterPro" id="IPR036291">
    <property type="entry name" value="NAD(P)-bd_dom_sf"/>
</dbReference>
<dbReference type="EC" id="1.1.1.86" evidence="9"/>
<dbReference type="PANTHER" id="PTHR21371">
    <property type="entry name" value="KETOL-ACID REDUCTOISOMERASE, MITOCHONDRIAL"/>
    <property type="match status" value="1"/>
</dbReference>
<dbReference type="HOGENOM" id="CLU_033821_0_1_3"/>
<dbReference type="AlphaFoldDB" id="K9W2Y8"/>
<dbReference type="PROSITE" id="PS51851">
    <property type="entry name" value="KARI_C"/>
    <property type="match status" value="1"/>
</dbReference>
<dbReference type="HAMAP" id="MF_00435">
    <property type="entry name" value="IlvC"/>
    <property type="match status" value="1"/>
</dbReference>
<feature type="binding site" evidence="9 10">
    <location>
        <position position="231"/>
    </location>
    <ligand>
        <name>Mg(2+)</name>
        <dbReference type="ChEBI" id="CHEBI:18420"/>
        <label>2</label>
    </ligand>
</feature>
<keyword evidence="8 9" id="KW-0100">Branched-chain amino acid biosynthesis</keyword>
<feature type="binding site" evidence="9">
    <location>
        <position position="53"/>
    </location>
    <ligand>
        <name>NADP(+)</name>
        <dbReference type="ChEBI" id="CHEBI:58349"/>
    </ligand>
</feature>
<dbReference type="PROSITE" id="PS51850">
    <property type="entry name" value="KARI_N"/>
    <property type="match status" value="1"/>
</dbReference>
<dbReference type="UniPathway" id="UPA00049">
    <property type="reaction ID" value="UER00060"/>
</dbReference>
<dbReference type="Gene3D" id="6.10.240.10">
    <property type="match status" value="1"/>
</dbReference>
<dbReference type="Pfam" id="PF01450">
    <property type="entry name" value="KARI_C"/>
    <property type="match status" value="1"/>
</dbReference>
<dbReference type="InterPro" id="IPR008927">
    <property type="entry name" value="6-PGluconate_DH-like_C_sf"/>
</dbReference>
<comment type="similarity">
    <text evidence="3 9 10">Belongs to the ketol-acid reductoisomerase family.</text>
</comment>
<dbReference type="SUPFAM" id="SSF51735">
    <property type="entry name" value="NAD(P)-binding Rossmann-fold domains"/>
    <property type="match status" value="1"/>
</dbReference>
<dbReference type="GO" id="GO:0009097">
    <property type="term" value="P:isoleucine biosynthetic process"/>
    <property type="evidence" value="ECO:0007669"/>
    <property type="project" value="UniProtKB-UniRule"/>
</dbReference>
<evidence type="ECO:0000256" key="10">
    <source>
        <dbReference type="PROSITE-ProRule" id="PRU01198"/>
    </source>
</evidence>